<protein>
    <submittedName>
        <fullName evidence="1">Uncharacterized protein</fullName>
    </submittedName>
</protein>
<dbReference type="AlphaFoldDB" id="A0AAV6ZMZ5"/>
<evidence type="ECO:0000313" key="2">
    <source>
        <dbReference type="Proteomes" id="UP000824782"/>
    </source>
</evidence>
<proteinExistence type="predicted"/>
<name>A0AAV6ZMZ5_ENGPU</name>
<sequence length="133" mass="13929">MSHDDGALGGSTSARYGSVLSEMGRSIIVMVLELRISLSQPGRVLCTHSLCSHVLCSALFTSRVCALHLLSSSVLLLCNHCAAVLCTVHIQGLCSALTELLCAAALHSLCCCALHPLAVFLQSAHLGAMICTH</sequence>
<dbReference type="EMBL" id="WNYA01000329">
    <property type="protein sequence ID" value="KAG8548777.1"/>
    <property type="molecule type" value="Genomic_DNA"/>
</dbReference>
<keyword evidence="2" id="KW-1185">Reference proteome</keyword>
<gene>
    <name evidence="1" type="ORF">GDO81_024241</name>
</gene>
<comment type="caution">
    <text evidence="1">The sequence shown here is derived from an EMBL/GenBank/DDBJ whole genome shotgun (WGS) entry which is preliminary data.</text>
</comment>
<evidence type="ECO:0000313" key="1">
    <source>
        <dbReference type="EMBL" id="KAG8548777.1"/>
    </source>
</evidence>
<accession>A0AAV6ZMZ5</accession>
<organism evidence="1 2">
    <name type="scientific">Engystomops pustulosus</name>
    <name type="common">Tungara frog</name>
    <name type="synonym">Physalaemus pustulosus</name>
    <dbReference type="NCBI Taxonomy" id="76066"/>
    <lineage>
        <taxon>Eukaryota</taxon>
        <taxon>Metazoa</taxon>
        <taxon>Chordata</taxon>
        <taxon>Craniata</taxon>
        <taxon>Vertebrata</taxon>
        <taxon>Euteleostomi</taxon>
        <taxon>Amphibia</taxon>
        <taxon>Batrachia</taxon>
        <taxon>Anura</taxon>
        <taxon>Neobatrachia</taxon>
        <taxon>Hyloidea</taxon>
        <taxon>Leptodactylidae</taxon>
        <taxon>Leiuperinae</taxon>
        <taxon>Engystomops</taxon>
    </lineage>
</organism>
<reference evidence="1" key="1">
    <citation type="thesis" date="2020" institute="ProQuest LLC" country="789 East Eisenhower Parkway, Ann Arbor, MI, USA">
        <title>Comparative Genomics and Chromosome Evolution.</title>
        <authorList>
            <person name="Mudd A.B."/>
        </authorList>
    </citation>
    <scope>NUCLEOTIDE SEQUENCE</scope>
    <source>
        <strain evidence="1">237g6f4</strain>
        <tissue evidence="1">Blood</tissue>
    </source>
</reference>
<dbReference type="Proteomes" id="UP000824782">
    <property type="component" value="Unassembled WGS sequence"/>
</dbReference>